<evidence type="ECO:0000313" key="3">
    <source>
        <dbReference type="EMBL" id="EFE41249.1"/>
    </source>
</evidence>
<feature type="region of interest" description="Disordered" evidence="1">
    <location>
        <begin position="312"/>
        <end position="389"/>
    </location>
</feature>
<evidence type="ECO:0000313" key="4">
    <source>
        <dbReference type="Proteomes" id="UP000008383"/>
    </source>
</evidence>
<dbReference type="Proteomes" id="UP000008383">
    <property type="component" value="Unassembled WGS sequence"/>
</dbReference>
<dbReference type="AlphaFoldDB" id="D4DA98"/>
<proteinExistence type="predicted"/>
<feature type="compositionally biased region" description="Basic residues" evidence="1">
    <location>
        <begin position="482"/>
        <end position="491"/>
    </location>
</feature>
<feature type="domain" description="Atos-like conserved" evidence="2">
    <location>
        <begin position="392"/>
        <end position="466"/>
    </location>
</feature>
<dbReference type="EMBL" id="ACYE01000205">
    <property type="protein sequence ID" value="EFE41249.1"/>
    <property type="molecule type" value="Genomic_DNA"/>
</dbReference>
<dbReference type="OrthoDB" id="8625101at2759"/>
<evidence type="ECO:0000259" key="2">
    <source>
        <dbReference type="SMART" id="SM01177"/>
    </source>
</evidence>
<keyword evidence="4" id="KW-1185">Reference proteome</keyword>
<feature type="compositionally biased region" description="Polar residues" evidence="1">
    <location>
        <begin position="770"/>
        <end position="786"/>
    </location>
</feature>
<dbReference type="Pfam" id="PF13915">
    <property type="entry name" value="DUF4210"/>
    <property type="match status" value="1"/>
</dbReference>
<dbReference type="InterPro" id="IPR051506">
    <property type="entry name" value="ATOS_Transcription_Regulators"/>
</dbReference>
<dbReference type="GeneID" id="9578749"/>
<dbReference type="PANTHER" id="PTHR13199:SF11">
    <property type="entry name" value="PROTEIN ATOSSA"/>
    <property type="match status" value="1"/>
</dbReference>
<organism evidence="3 4">
    <name type="scientific">Trichophyton verrucosum (strain HKI 0517)</name>
    <dbReference type="NCBI Taxonomy" id="663202"/>
    <lineage>
        <taxon>Eukaryota</taxon>
        <taxon>Fungi</taxon>
        <taxon>Dikarya</taxon>
        <taxon>Ascomycota</taxon>
        <taxon>Pezizomycotina</taxon>
        <taxon>Eurotiomycetes</taxon>
        <taxon>Eurotiomycetidae</taxon>
        <taxon>Onygenales</taxon>
        <taxon>Arthrodermataceae</taxon>
        <taxon>Trichophyton</taxon>
    </lineage>
</organism>
<feature type="compositionally biased region" description="Low complexity" evidence="1">
    <location>
        <begin position="794"/>
        <end position="837"/>
    </location>
</feature>
<dbReference type="KEGG" id="tve:TRV_04044"/>
<sequence>MPIFQDPEAQGREYSCWSPALPLRRPATPQQQHLQQQHQQDHEQSDLADEEDDEMMLDQASADQNMETACHGPPTSSREELIRRIKDGQSPTWIPNRAQLWSVWCCSGVFIHHSPSSPLDYRFDITRISLLIANTLLKQLEEYFATHGDSPLERLEEKKRNGSPLLPSVELERSPDQEAPSYRSCGSPVSIERPRSALHSGDFREGSPKLLGIEQLAEPSSCVASSSSSSYQEPGWVDSNIEIPPAPLDPFASLNFGHRQALASLTGRSRAPSLGSVPSSYVLKAPTSPLVIQANNPDLDFSVKDEHMDICSTSSEKANRRRTLPPETFRNFPSSSSSLSSSYYQAHQPRRSITSMRSLQMASSPQGAGHDFLRPRRPSQSAEASPLHHASMVGSFEESILRGRMSTNPSKPLDFTAEIGVLGKGNCKSNLRCPPHVMVPFPAVFYSYSGSASGKNIADDSPSPYVGFIDLENSLPAESRPATKKPKKQVAPRKCPCHPPEEIPSSDISLSPRGELRAREKRSRRSQSPKSPPGGCYRIPQQGQLQIIIKNPNKTAVKLFLVPYDLEGMEPGTKTFIRQRSYSTGPAVDIPQASTATPDPHDKPVLRYLIHINICCPSRGRFYLYSGIRAVFANRVPDGKEKLRNELQYPEPRFSTYKLSKEAARFAAEKAQQHRRRSSGIKLGNRDREQIIPTSSSSFTSQPLQPTSAFQLRPPSLHAQMSDPLNLRVDHGRAKDQGNPFPSPLYMSPTAWHMRPTAGMLDTFDGISDAPSTSPRSKTAPFTSFTPRPAQDAQQQQQQQQQEQSIPLPPIQNLQLPPLSNSRPSSRSSNAESLLSLKLRDLNESSPPSP</sequence>
<dbReference type="RefSeq" id="XP_003021867.1">
    <property type="nucleotide sequence ID" value="XM_003021821.1"/>
</dbReference>
<dbReference type="Pfam" id="PF13889">
    <property type="entry name" value="Chromosome_seg"/>
    <property type="match status" value="1"/>
</dbReference>
<accession>D4DA98</accession>
<dbReference type="InterPro" id="IPR025261">
    <property type="entry name" value="Atos-like_cons_dom"/>
</dbReference>
<dbReference type="InterPro" id="IPR033473">
    <property type="entry name" value="Atos-like_C"/>
</dbReference>
<feature type="region of interest" description="Disordered" evidence="1">
    <location>
        <begin position="154"/>
        <end position="191"/>
    </location>
</feature>
<evidence type="ECO:0000256" key="1">
    <source>
        <dbReference type="SAM" id="MobiDB-lite"/>
    </source>
</evidence>
<gene>
    <name evidence="3" type="ORF">TRV_04044</name>
</gene>
<feature type="region of interest" description="Disordered" evidence="1">
    <location>
        <begin position="1"/>
        <end position="54"/>
    </location>
</feature>
<dbReference type="PANTHER" id="PTHR13199">
    <property type="entry name" value="GH03947P"/>
    <property type="match status" value="1"/>
</dbReference>
<comment type="caution">
    <text evidence="3">The sequence shown here is derived from an EMBL/GenBank/DDBJ whole genome shotgun (WGS) entry which is preliminary data.</text>
</comment>
<feature type="region of interest" description="Disordered" evidence="1">
    <location>
        <begin position="669"/>
        <end position="707"/>
    </location>
</feature>
<feature type="compositionally biased region" description="Polar residues" evidence="1">
    <location>
        <begin position="692"/>
        <end position="707"/>
    </location>
</feature>
<name>D4DA98_TRIVH</name>
<dbReference type="SMART" id="SM01177">
    <property type="entry name" value="DUF4210"/>
    <property type="match status" value="1"/>
</dbReference>
<feature type="region of interest" description="Disordered" evidence="1">
    <location>
        <begin position="477"/>
        <end position="539"/>
    </location>
</feature>
<protein>
    <recommendedName>
        <fullName evidence="2">Atos-like conserved domain-containing protein</fullName>
    </recommendedName>
</protein>
<dbReference type="HOGENOM" id="CLU_010290_0_0_1"/>
<feature type="compositionally biased region" description="Polar residues" evidence="1">
    <location>
        <begin position="351"/>
        <end position="366"/>
    </location>
</feature>
<feature type="region of interest" description="Disordered" evidence="1">
    <location>
        <begin position="763"/>
        <end position="850"/>
    </location>
</feature>
<reference evidence="4" key="1">
    <citation type="journal article" date="2011" name="Genome Biol.">
        <title>Comparative and functional genomics provide insights into the pathogenicity of dermatophytic fungi.</title>
        <authorList>
            <person name="Burmester A."/>
            <person name="Shelest E."/>
            <person name="Gloeckner G."/>
            <person name="Heddergott C."/>
            <person name="Schindler S."/>
            <person name="Staib P."/>
            <person name="Heidel A."/>
            <person name="Felder M."/>
            <person name="Petzold A."/>
            <person name="Szafranski K."/>
            <person name="Feuermann M."/>
            <person name="Pedruzzi I."/>
            <person name="Priebe S."/>
            <person name="Groth M."/>
            <person name="Winkler R."/>
            <person name="Li W."/>
            <person name="Kniemeyer O."/>
            <person name="Schroeckh V."/>
            <person name="Hertweck C."/>
            <person name="Hube B."/>
            <person name="White T.C."/>
            <person name="Platzer M."/>
            <person name="Guthke R."/>
            <person name="Heitman J."/>
            <person name="Woestemeyer J."/>
            <person name="Zipfel P.F."/>
            <person name="Monod M."/>
            <person name="Brakhage A.A."/>
        </authorList>
    </citation>
    <scope>NUCLEOTIDE SEQUENCE [LARGE SCALE GENOMIC DNA]</scope>
    <source>
        <strain evidence="4">HKI 0517</strain>
    </source>
</reference>